<keyword evidence="2" id="KW-1003">Cell membrane</keyword>
<feature type="transmembrane region" description="Helical" evidence="6">
    <location>
        <begin position="43"/>
        <end position="65"/>
    </location>
</feature>
<evidence type="ECO:0000259" key="7">
    <source>
        <dbReference type="Pfam" id="PF00892"/>
    </source>
</evidence>
<dbReference type="GO" id="GO:0005886">
    <property type="term" value="C:plasma membrane"/>
    <property type="evidence" value="ECO:0007669"/>
    <property type="project" value="UniProtKB-SubCell"/>
</dbReference>
<feature type="transmembrane region" description="Helical" evidence="6">
    <location>
        <begin position="130"/>
        <end position="148"/>
    </location>
</feature>
<evidence type="ECO:0000256" key="4">
    <source>
        <dbReference type="ARBA" id="ARBA00022989"/>
    </source>
</evidence>
<keyword evidence="5 6" id="KW-0472">Membrane</keyword>
<proteinExistence type="predicted"/>
<dbReference type="RefSeq" id="WP_051522794.1">
    <property type="nucleotide sequence ID" value="NZ_FUWL01000018.1"/>
</dbReference>
<comment type="subcellular location">
    <subcellularLocation>
        <location evidence="1">Cell membrane</location>
        <topology evidence="1">Multi-pass membrane protein</topology>
    </subcellularLocation>
</comment>
<dbReference type="InterPro" id="IPR050638">
    <property type="entry name" value="AA-Vitamin_Transporters"/>
</dbReference>
<feature type="transmembrane region" description="Helical" evidence="6">
    <location>
        <begin position="160"/>
        <end position="182"/>
    </location>
</feature>
<evidence type="ECO:0000256" key="2">
    <source>
        <dbReference type="ARBA" id="ARBA00022475"/>
    </source>
</evidence>
<accession>A0A1T4N7J6</accession>
<feature type="domain" description="EamA" evidence="7">
    <location>
        <begin position="12"/>
        <end position="145"/>
    </location>
</feature>
<organism evidence="8 9">
    <name type="scientific">Porphyromonas cangingivalis</name>
    <dbReference type="NCBI Taxonomy" id="36874"/>
    <lineage>
        <taxon>Bacteria</taxon>
        <taxon>Pseudomonadati</taxon>
        <taxon>Bacteroidota</taxon>
        <taxon>Bacteroidia</taxon>
        <taxon>Bacteroidales</taxon>
        <taxon>Porphyromonadaceae</taxon>
        <taxon>Porphyromonas</taxon>
    </lineage>
</organism>
<feature type="transmembrane region" description="Helical" evidence="6">
    <location>
        <begin position="257"/>
        <end position="275"/>
    </location>
</feature>
<sequence length="310" mass="33898">MSLLNIDKTKAIGHIAILGANIAFAVNIPIAKTLVGPEGIHPLAISFFRFTGAMICFWLVSLLLPREKVSKKDLIKLFFAGLCAVGINQVLFAVALEYTTPLDIALINTTGPIFTLLMATLIIKEPLTPLKGVGVGLGAVGAVWLALLSNSSEGTESGGVHTIGIILVAISVLAYAIYLTLFKDVINKYHPITLMKWMFTFAFVLTTPFFFPLVLKSDLGSKSPEFFFSLSYVVVFATFVAYLLIPISQKRLRPTVISMYIYIQPLIAGVVSIAVGMDVWHWSRVPAILLIFVGVYLVTQSKSKQDLRQT</sequence>
<feature type="transmembrane region" description="Helical" evidence="6">
    <location>
        <begin position="281"/>
        <end position="299"/>
    </location>
</feature>
<keyword evidence="3 6" id="KW-0812">Transmembrane</keyword>
<reference evidence="8 9" key="1">
    <citation type="submission" date="2017-02" db="EMBL/GenBank/DDBJ databases">
        <authorList>
            <person name="Peterson S.W."/>
        </authorList>
    </citation>
    <scope>NUCLEOTIDE SEQUENCE [LARGE SCALE GENOMIC DNA]</scope>
    <source>
        <strain evidence="8 9">ATCC 700135</strain>
    </source>
</reference>
<dbReference type="PANTHER" id="PTHR32322">
    <property type="entry name" value="INNER MEMBRANE TRANSPORTER"/>
    <property type="match status" value="1"/>
</dbReference>
<evidence type="ECO:0000256" key="3">
    <source>
        <dbReference type="ARBA" id="ARBA00022692"/>
    </source>
</evidence>
<evidence type="ECO:0000256" key="1">
    <source>
        <dbReference type="ARBA" id="ARBA00004651"/>
    </source>
</evidence>
<feature type="transmembrane region" description="Helical" evidence="6">
    <location>
        <begin position="104"/>
        <end position="123"/>
    </location>
</feature>
<dbReference type="PANTHER" id="PTHR32322:SF18">
    <property type="entry name" value="S-ADENOSYLMETHIONINE_S-ADENOSYLHOMOCYSTEINE TRANSPORTER"/>
    <property type="match status" value="1"/>
</dbReference>
<dbReference type="EMBL" id="FUWL01000018">
    <property type="protein sequence ID" value="SJZ75161.1"/>
    <property type="molecule type" value="Genomic_DNA"/>
</dbReference>
<dbReference type="Pfam" id="PF00892">
    <property type="entry name" value="EamA"/>
    <property type="match status" value="2"/>
</dbReference>
<dbReference type="SUPFAM" id="SSF103481">
    <property type="entry name" value="Multidrug resistance efflux transporter EmrE"/>
    <property type="match status" value="2"/>
</dbReference>
<keyword evidence="4 6" id="KW-1133">Transmembrane helix</keyword>
<evidence type="ECO:0000313" key="8">
    <source>
        <dbReference type="EMBL" id="SJZ75161.1"/>
    </source>
</evidence>
<name>A0A1T4N7J6_PORCN</name>
<evidence type="ECO:0000313" key="9">
    <source>
        <dbReference type="Proteomes" id="UP000189956"/>
    </source>
</evidence>
<feature type="transmembrane region" description="Helical" evidence="6">
    <location>
        <begin position="12"/>
        <end position="31"/>
    </location>
</feature>
<dbReference type="InterPro" id="IPR000620">
    <property type="entry name" value="EamA_dom"/>
</dbReference>
<dbReference type="InterPro" id="IPR037185">
    <property type="entry name" value="EmrE-like"/>
</dbReference>
<protein>
    <submittedName>
        <fullName evidence="8">Permease of the drug/metabolite transporter (DMT) superfamily</fullName>
    </submittedName>
</protein>
<dbReference type="Gene3D" id="1.10.3730.20">
    <property type="match status" value="1"/>
</dbReference>
<evidence type="ECO:0000256" key="6">
    <source>
        <dbReference type="SAM" id="Phobius"/>
    </source>
</evidence>
<feature type="domain" description="EamA" evidence="7">
    <location>
        <begin position="163"/>
        <end position="299"/>
    </location>
</feature>
<feature type="transmembrane region" description="Helical" evidence="6">
    <location>
        <begin position="194"/>
        <end position="214"/>
    </location>
</feature>
<evidence type="ECO:0000256" key="5">
    <source>
        <dbReference type="ARBA" id="ARBA00023136"/>
    </source>
</evidence>
<gene>
    <name evidence="8" type="ORF">SAMN02745205_01805</name>
</gene>
<dbReference type="Proteomes" id="UP000189956">
    <property type="component" value="Unassembled WGS sequence"/>
</dbReference>
<feature type="transmembrane region" description="Helical" evidence="6">
    <location>
        <begin position="226"/>
        <end position="245"/>
    </location>
</feature>
<dbReference type="AlphaFoldDB" id="A0A1T4N7J6"/>
<feature type="transmembrane region" description="Helical" evidence="6">
    <location>
        <begin position="77"/>
        <end position="98"/>
    </location>
</feature>